<evidence type="ECO:0000313" key="7">
    <source>
        <dbReference type="EMBL" id="CAD7586259.1"/>
    </source>
</evidence>
<dbReference type="PANTHER" id="PTHR42884:SF23">
    <property type="entry name" value="FURIN-LIKE PROTEASE 2"/>
    <property type="match status" value="1"/>
</dbReference>
<dbReference type="GO" id="GO:0005802">
    <property type="term" value="C:trans-Golgi network"/>
    <property type="evidence" value="ECO:0007669"/>
    <property type="project" value="TreeGrafter"/>
</dbReference>
<feature type="compositionally biased region" description="Polar residues" evidence="5">
    <location>
        <begin position="253"/>
        <end position="265"/>
    </location>
</feature>
<dbReference type="InterPro" id="IPR000209">
    <property type="entry name" value="Peptidase_S8/S53_dom"/>
</dbReference>
<reference evidence="7" key="1">
    <citation type="submission" date="2020-11" db="EMBL/GenBank/DDBJ databases">
        <authorList>
            <person name="Tran Van P."/>
        </authorList>
    </citation>
    <scope>NUCLEOTIDE SEQUENCE</scope>
</reference>
<dbReference type="PROSITE" id="PS00137">
    <property type="entry name" value="SUBTILASE_HIS"/>
    <property type="match status" value="1"/>
</dbReference>
<proteinExistence type="predicted"/>
<accession>A0A7R9JPQ0</accession>
<evidence type="ECO:0000256" key="4">
    <source>
        <dbReference type="ARBA" id="ARBA00023157"/>
    </source>
</evidence>
<evidence type="ECO:0000256" key="2">
    <source>
        <dbReference type="ARBA" id="ARBA00022801"/>
    </source>
</evidence>
<feature type="compositionally biased region" description="Basic and acidic residues" evidence="5">
    <location>
        <begin position="1"/>
        <end position="11"/>
    </location>
</feature>
<dbReference type="EMBL" id="OE839225">
    <property type="protein sequence ID" value="CAD7586259.1"/>
    <property type="molecule type" value="Genomic_DNA"/>
</dbReference>
<dbReference type="GO" id="GO:0016485">
    <property type="term" value="P:protein processing"/>
    <property type="evidence" value="ECO:0007669"/>
    <property type="project" value="TreeGrafter"/>
</dbReference>
<keyword evidence="2" id="KW-0378">Hydrolase</keyword>
<dbReference type="Gene3D" id="3.40.50.200">
    <property type="entry name" value="Peptidase S8/S53 domain"/>
    <property type="match status" value="1"/>
</dbReference>
<keyword evidence="3" id="KW-0720">Serine protease</keyword>
<sequence>MHVRNNAEHKQLVSGTPTALGPNKERLLVLQHTYSSWTEQRETLSTTVTYLDKLTRPRTVLTPGAESFLVEPTPAFPRPLYLDALASADINENDADPTPRDNGDNKHGTRCAGEVAAGAFNQHCGVGVAYNASIGGTIIFGSHLSGGGDIKNGIHSVRMLDGTVNDAVEARALGLNPDHIDVYSASWGPEDDGKTVDGPGPLARRAFIHGVTKVRLGQCPLLRDRTEQSHRPSSMASPRPSSMASPRGGWDSVPSSGTKQNNLTSLHPWRHQGTELNNLTGAHPWRHQGETGTVSPLQGQNRAISQAFIHSVTKRYQVETGTVSPLQIQNRAISQAFIHSVTKLRLGQCPLFRDKIEQSHKPSSMVLPRGSESAFAWRQSGKPFRKNHPQFTRPRFETSISPSSAAELNTTGALANYATEADCFQWVNYKEVIVKDSPKRVGKERAPSSCGLLGTEEAIRTLVTVMDTQTASSLCPSLALLKAVMSGRGLGECVCLVDASIASVNIKSTTYNHPGEETPDSPNLLTCSLDLTRTFPPPPLPFLPCARDAGR</sequence>
<dbReference type="GO" id="GO:0004252">
    <property type="term" value="F:serine-type endopeptidase activity"/>
    <property type="evidence" value="ECO:0007669"/>
    <property type="project" value="InterPro"/>
</dbReference>
<gene>
    <name evidence="7" type="ORF">TGEB3V08_LOCUS645</name>
</gene>
<dbReference type="GO" id="GO:0000139">
    <property type="term" value="C:Golgi membrane"/>
    <property type="evidence" value="ECO:0007669"/>
    <property type="project" value="TreeGrafter"/>
</dbReference>
<evidence type="ECO:0000256" key="3">
    <source>
        <dbReference type="ARBA" id="ARBA00022825"/>
    </source>
</evidence>
<dbReference type="SUPFAM" id="SSF52743">
    <property type="entry name" value="Subtilisin-like"/>
    <property type="match status" value="1"/>
</dbReference>
<dbReference type="InterPro" id="IPR036852">
    <property type="entry name" value="Peptidase_S8/S53_dom_sf"/>
</dbReference>
<evidence type="ECO:0000256" key="1">
    <source>
        <dbReference type="ARBA" id="ARBA00022670"/>
    </source>
</evidence>
<protein>
    <recommendedName>
        <fullName evidence="6">Peptidase S8/S53 domain-containing protein</fullName>
    </recommendedName>
</protein>
<feature type="domain" description="Peptidase S8/S53" evidence="6">
    <location>
        <begin position="88"/>
        <end position="204"/>
    </location>
</feature>
<feature type="compositionally biased region" description="Low complexity" evidence="5">
    <location>
        <begin position="231"/>
        <end position="247"/>
    </location>
</feature>
<dbReference type="Pfam" id="PF00082">
    <property type="entry name" value="Peptidase_S8"/>
    <property type="match status" value="1"/>
</dbReference>
<evidence type="ECO:0000259" key="6">
    <source>
        <dbReference type="Pfam" id="PF00082"/>
    </source>
</evidence>
<organism evidence="7">
    <name type="scientific">Timema genevievae</name>
    <name type="common">Walking stick</name>
    <dbReference type="NCBI Taxonomy" id="629358"/>
    <lineage>
        <taxon>Eukaryota</taxon>
        <taxon>Metazoa</taxon>
        <taxon>Ecdysozoa</taxon>
        <taxon>Arthropoda</taxon>
        <taxon>Hexapoda</taxon>
        <taxon>Insecta</taxon>
        <taxon>Pterygota</taxon>
        <taxon>Neoptera</taxon>
        <taxon>Polyneoptera</taxon>
        <taxon>Phasmatodea</taxon>
        <taxon>Timematodea</taxon>
        <taxon>Timematoidea</taxon>
        <taxon>Timematidae</taxon>
        <taxon>Timema</taxon>
    </lineage>
</organism>
<evidence type="ECO:0000256" key="5">
    <source>
        <dbReference type="SAM" id="MobiDB-lite"/>
    </source>
</evidence>
<feature type="region of interest" description="Disordered" evidence="5">
    <location>
        <begin position="1"/>
        <end position="21"/>
    </location>
</feature>
<dbReference type="AlphaFoldDB" id="A0A7R9JPQ0"/>
<name>A0A7R9JPQ0_TIMGE</name>
<dbReference type="InterPro" id="IPR022398">
    <property type="entry name" value="Peptidase_S8_His-AS"/>
</dbReference>
<dbReference type="PANTHER" id="PTHR42884">
    <property type="entry name" value="PROPROTEIN CONVERTASE SUBTILISIN/KEXIN-RELATED"/>
    <property type="match status" value="1"/>
</dbReference>
<keyword evidence="4" id="KW-1015">Disulfide bond</keyword>
<keyword evidence="1" id="KW-0645">Protease</keyword>
<feature type="region of interest" description="Disordered" evidence="5">
    <location>
        <begin position="219"/>
        <end position="267"/>
    </location>
</feature>